<dbReference type="InterPro" id="IPR001917">
    <property type="entry name" value="Aminotrans_II_pyridoxalP_BS"/>
</dbReference>
<feature type="domain" description="Aminotransferase class I/classII large" evidence="5">
    <location>
        <begin position="37"/>
        <end position="392"/>
    </location>
</feature>
<dbReference type="SUPFAM" id="SSF53383">
    <property type="entry name" value="PLP-dependent transferases"/>
    <property type="match status" value="1"/>
</dbReference>
<dbReference type="Gene3D" id="3.40.640.10">
    <property type="entry name" value="Type I PLP-dependent aspartate aminotransferase-like (Major domain)"/>
    <property type="match status" value="1"/>
</dbReference>
<dbReference type="Pfam" id="PF00155">
    <property type="entry name" value="Aminotran_1_2"/>
    <property type="match status" value="1"/>
</dbReference>
<evidence type="ECO:0000256" key="3">
    <source>
        <dbReference type="ARBA" id="ARBA00022898"/>
    </source>
</evidence>
<evidence type="ECO:0000256" key="1">
    <source>
        <dbReference type="ARBA" id="ARBA00001933"/>
    </source>
</evidence>
<dbReference type="InterPro" id="IPR015424">
    <property type="entry name" value="PyrdxlP-dep_Trfase"/>
</dbReference>
<dbReference type="InterPro" id="IPR015421">
    <property type="entry name" value="PyrdxlP-dep_Trfase_major"/>
</dbReference>
<comment type="similarity">
    <text evidence="4">Belongs to the class-II pyridoxal-phosphate-dependent aminotransferase family.</text>
</comment>
<name>A0A1M7Q7C4_9BURK</name>
<dbReference type="GO" id="GO:0030170">
    <property type="term" value="F:pyridoxal phosphate binding"/>
    <property type="evidence" value="ECO:0007669"/>
    <property type="project" value="InterPro"/>
</dbReference>
<evidence type="ECO:0000256" key="2">
    <source>
        <dbReference type="ARBA" id="ARBA00022679"/>
    </source>
</evidence>
<evidence type="ECO:0000259" key="5">
    <source>
        <dbReference type="Pfam" id="PF00155"/>
    </source>
</evidence>
<dbReference type="InterPro" id="IPR004839">
    <property type="entry name" value="Aminotransferase_I/II_large"/>
</dbReference>
<gene>
    <name evidence="6" type="ORF">SAMN05192549_106292</name>
</gene>
<dbReference type="InterPro" id="IPR050087">
    <property type="entry name" value="AON_synthase_class-II"/>
</dbReference>
<protein>
    <submittedName>
        <fullName evidence="6">Glycine C-acetyltransferase</fullName>
    </submittedName>
</protein>
<keyword evidence="7" id="KW-1185">Reference proteome</keyword>
<dbReference type="AlphaFoldDB" id="A0A1M7Q7C4"/>
<organism evidence="6 7">
    <name type="scientific">Duganella sacchari</name>
    <dbReference type="NCBI Taxonomy" id="551987"/>
    <lineage>
        <taxon>Bacteria</taxon>
        <taxon>Pseudomonadati</taxon>
        <taxon>Pseudomonadota</taxon>
        <taxon>Betaproteobacteria</taxon>
        <taxon>Burkholderiales</taxon>
        <taxon>Oxalobacteraceae</taxon>
        <taxon>Telluria group</taxon>
        <taxon>Duganella</taxon>
    </lineage>
</organism>
<evidence type="ECO:0000256" key="4">
    <source>
        <dbReference type="RuleBase" id="RU003693"/>
    </source>
</evidence>
<keyword evidence="2 6" id="KW-0808">Transferase</keyword>
<evidence type="ECO:0000313" key="6">
    <source>
        <dbReference type="EMBL" id="SHN26340.1"/>
    </source>
</evidence>
<dbReference type="EMBL" id="FRCX01000006">
    <property type="protein sequence ID" value="SHN26340.1"/>
    <property type="molecule type" value="Genomic_DNA"/>
</dbReference>
<dbReference type="InterPro" id="IPR015422">
    <property type="entry name" value="PyrdxlP-dep_Trfase_small"/>
</dbReference>
<keyword evidence="3 4" id="KW-0663">Pyridoxal phosphate</keyword>
<dbReference type="PROSITE" id="PS00599">
    <property type="entry name" value="AA_TRANSFER_CLASS_2"/>
    <property type="match status" value="1"/>
</dbReference>
<dbReference type="Gene3D" id="3.90.1150.10">
    <property type="entry name" value="Aspartate Aminotransferase, domain 1"/>
    <property type="match status" value="1"/>
</dbReference>
<sequence length="406" mass="44403">MHDLSDIASWLQHHPIYHDSSVHATLPDPTFVTQGETVVSFSTNNYLALANHPRLVAAAKQGLDRYGVGNCESRLLGGDLDVYRELERRLGALKHKSDAVLFVTGYMANIGVLSSIVKAATLARLHGFRAKKRHKYAYYSDEFNHISIREGIQMSGALRYNYRHCDMNHLESLLQAGATDGTTPIIVSDGVFSMEGTIAPLPELVALAERFGALLYIDDAHATGILGANGGGTSEHFNCYSSNIMQMGTLSKALGSIGGFVAVDKEVANVIRLTSSAYGFTCPPPPDQAAALLAALDILEEEPQRRQRLWDNQRYFIEQMQPLGYTIISTATPILPVLIGDAETCQRYAVELRREGVHVDSIQFPAAPVGQARLRFMMNAGHTRAQIDHAVSVMARLVGRGERLAA</sequence>
<dbReference type="PANTHER" id="PTHR13693">
    <property type="entry name" value="CLASS II AMINOTRANSFERASE/8-AMINO-7-OXONONANOATE SYNTHASE"/>
    <property type="match status" value="1"/>
</dbReference>
<proteinExistence type="inferred from homology"/>
<comment type="cofactor">
    <cofactor evidence="1 4">
        <name>pyridoxal 5'-phosphate</name>
        <dbReference type="ChEBI" id="CHEBI:597326"/>
    </cofactor>
</comment>
<dbReference type="OrthoDB" id="9807157at2"/>
<dbReference type="Proteomes" id="UP000184339">
    <property type="component" value="Unassembled WGS sequence"/>
</dbReference>
<dbReference type="STRING" id="551987.SAMN05192549_106292"/>
<accession>A0A1M7Q7C4</accession>
<dbReference type="GO" id="GO:0016740">
    <property type="term" value="F:transferase activity"/>
    <property type="evidence" value="ECO:0007669"/>
    <property type="project" value="UniProtKB-KW"/>
</dbReference>
<reference evidence="7" key="1">
    <citation type="submission" date="2016-11" db="EMBL/GenBank/DDBJ databases">
        <authorList>
            <person name="Varghese N."/>
            <person name="Submissions S."/>
        </authorList>
    </citation>
    <scope>NUCLEOTIDE SEQUENCE [LARGE SCALE GENOMIC DNA]</scope>
    <source>
        <strain evidence="7">Sac-22</strain>
    </source>
</reference>
<dbReference type="RefSeq" id="WP_072786193.1">
    <property type="nucleotide sequence ID" value="NZ_FRCX01000006.1"/>
</dbReference>
<evidence type="ECO:0000313" key="7">
    <source>
        <dbReference type="Proteomes" id="UP000184339"/>
    </source>
</evidence>